<reference evidence="1" key="1">
    <citation type="submission" date="2020-10" db="EMBL/GenBank/DDBJ databases">
        <authorList>
            <person name="Han B."/>
            <person name="Lu T."/>
            <person name="Zhao Q."/>
            <person name="Huang X."/>
            <person name="Zhao Y."/>
        </authorList>
    </citation>
    <scope>NUCLEOTIDE SEQUENCE</scope>
</reference>
<gene>
    <name evidence="1" type="ORF">NCGR_LOCUS43268</name>
</gene>
<dbReference type="Proteomes" id="UP000604825">
    <property type="component" value="Unassembled WGS sequence"/>
</dbReference>
<evidence type="ECO:0000313" key="1">
    <source>
        <dbReference type="EMBL" id="CAD6259831.1"/>
    </source>
</evidence>
<name>A0A811QSI4_9POAL</name>
<organism evidence="1 2">
    <name type="scientific">Miscanthus lutarioriparius</name>
    <dbReference type="NCBI Taxonomy" id="422564"/>
    <lineage>
        <taxon>Eukaryota</taxon>
        <taxon>Viridiplantae</taxon>
        <taxon>Streptophyta</taxon>
        <taxon>Embryophyta</taxon>
        <taxon>Tracheophyta</taxon>
        <taxon>Spermatophyta</taxon>
        <taxon>Magnoliopsida</taxon>
        <taxon>Liliopsida</taxon>
        <taxon>Poales</taxon>
        <taxon>Poaceae</taxon>
        <taxon>PACMAD clade</taxon>
        <taxon>Panicoideae</taxon>
        <taxon>Andropogonodae</taxon>
        <taxon>Andropogoneae</taxon>
        <taxon>Saccharinae</taxon>
        <taxon>Miscanthus</taxon>
    </lineage>
</organism>
<dbReference type="AlphaFoldDB" id="A0A811QSI4"/>
<evidence type="ECO:0008006" key="3">
    <source>
        <dbReference type="Google" id="ProtNLM"/>
    </source>
</evidence>
<proteinExistence type="predicted"/>
<protein>
    <recommendedName>
        <fullName evidence="3">DUF295 domain-containing protein</fullName>
    </recommendedName>
</protein>
<evidence type="ECO:0000313" key="2">
    <source>
        <dbReference type="Proteomes" id="UP000604825"/>
    </source>
</evidence>
<dbReference type="OrthoDB" id="676617at2759"/>
<accession>A0A811QSI4</accession>
<sequence length="155" mass="18150">MLVVDVAAETPRSYRIPYSFDDYHEAWHHLRGGFCLLADGFDLNGQMCLVVNVGFYPVSRKKTQFWVMKPPCELEGKGQEDDKLYWDLRYIFCFDDPFTLTMPRGAWIDHAQTLCYRFGNFVYKYDTRGYSSPSNVDSLLFDERLDLPDAPRYPS</sequence>
<dbReference type="EMBL" id="CAJGYO010000011">
    <property type="protein sequence ID" value="CAD6259831.1"/>
    <property type="molecule type" value="Genomic_DNA"/>
</dbReference>
<comment type="caution">
    <text evidence="1">The sequence shown here is derived from an EMBL/GenBank/DDBJ whole genome shotgun (WGS) entry which is preliminary data.</text>
</comment>
<keyword evidence="2" id="KW-1185">Reference proteome</keyword>